<dbReference type="SUPFAM" id="SSF52172">
    <property type="entry name" value="CheY-like"/>
    <property type="match status" value="3"/>
</dbReference>
<feature type="domain" description="PAS" evidence="18">
    <location>
        <begin position="11"/>
        <end position="46"/>
    </location>
</feature>
<comment type="subcellular location">
    <subcellularLocation>
        <location evidence="2">Cell membrane</location>
        <topology evidence="2">Multi-pass membrane protein</topology>
    </subcellularLocation>
</comment>
<evidence type="ECO:0000259" key="16">
    <source>
        <dbReference type="PROSITE" id="PS50109"/>
    </source>
</evidence>
<evidence type="ECO:0000256" key="4">
    <source>
        <dbReference type="ARBA" id="ARBA00022475"/>
    </source>
</evidence>
<dbReference type="Proteomes" id="UP000886289">
    <property type="component" value="Unassembled WGS sequence"/>
</dbReference>
<keyword evidence="12" id="KW-0902">Two-component regulatory system</keyword>
<feature type="domain" description="HPt" evidence="19">
    <location>
        <begin position="846"/>
        <end position="935"/>
    </location>
</feature>
<keyword evidence="5 15" id="KW-0597">Phosphoprotein</keyword>
<protein>
    <recommendedName>
        <fullName evidence="3">histidine kinase</fullName>
        <ecNumber evidence="3">2.7.13.3</ecNumber>
    </recommendedName>
</protein>
<keyword evidence="9" id="KW-0418">Kinase</keyword>
<sequence length="935" mass="107168">MNEDIKESKAAEEKYRLLFEQNPDAILLIDENGKIVMANDAFCMLVEDKKVEGKFFFDYVAKEDKKHFLFYYKRRKKITLPSRYSFTLITHKGQRREVDGTIILLPDKKTSLTVLRDITPLIEAEARFQALSEETPVGVFFIEEGKFTYVNPKIAKIFETTPKEMIGKNLLEFVAPTSRKIVEKAIKNKLSERKKADQYEFQGLTAKGRIITCEVRSQSITYRGKPAIVGSLIDITERKKQEMELIRAKEEALSANRAKTAFLANMSHEMRTPLNAILGFTELLFETNLTPQQKEYVKTIFNSAKHLNDLISQVLDISQIEAGIFKIEKKPTSLKKLIEEVASIIKQRALIKGLKFKLSLSKKLPERILTDPLRLRQALLNLLHNALKYTEYGYISLSVKHKNKKLIFTIKDTGCGIPKEKLPHIFERFLPFERKEGGLGLGLAITKEVIEKLGGAIKVKSQIQRGTIFEVNLPIEEAKKEEILPKADVLLIEGDELTAKLILSYLQTRGLSTYTLKEGNQAIKMAMKLHPSFIMLNLLLPDIFGFEILRELKQNEKTKRIPVIIYSTFNEKLFTFGIADYLKKPITKKEILRVVLPYLHRKGDIFIIDNDETTVEFIAKIIKKLGYKAETFLSAKDAIEALNQKIPFLLMINPFLPKIDIFKLFSNLKFNKIKDVPIVVFISKKLSKRKIYELKEKTIALVEKEGENKEKVIGLLKKFLEIPQGLVLLAEDDPASQRLIKNILEKEGISVDVVEDGESAINAAHKKTYDLIIMDMRMPKLDGYEATRHLKSDPETRNIPIIALTAYALKEDKKRCLEAGADDYLAKPVSKREILCILKKYIEASRKVEEEEDRKYYVNYLKETIQKMESAFKTGDIDTFLRLAHNLKGSGQAYGFTEISLLGKMLEEEIKRGEKEIVNLLFTQLCQKVKEYGTN</sequence>
<feature type="domain" description="Response regulatory" evidence="17">
    <location>
        <begin position="726"/>
        <end position="842"/>
    </location>
</feature>
<dbReference type="Pfam" id="PF01627">
    <property type="entry name" value="Hpt"/>
    <property type="match status" value="1"/>
</dbReference>
<dbReference type="SMART" id="SM00086">
    <property type="entry name" value="PAC"/>
    <property type="match status" value="2"/>
</dbReference>
<dbReference type="SMART" id="SM00448">
    <property type="entry name" value="REC"/>
    <property type="match status" value="2"/>
</dbReference>
<comment type="catalytic activity">
    <reaction evidence="1">
        <text>ATP + protein L-histidine = ADP + protein N-phospho-L-histidine.</text>
        <dbReference type="EC" id="2.7.13.3"/>
    </reaction>
</comment>
<name>A0A7C0U3N8_DESA2</name>
<dbReference type="PANTHER" id="PTHR45339:SF1">
    <property type="entry name" value="HYBRID SIGNAL TRANSDUCTION HISTIDINE KINASE J"/>
    <property type="match status" value="1"/>
</dbReference>
<dbReference type="Pfam" id="PF00989">
    <property type="entry name" value="PAS"/>
    <property type="match status" value="1"/>
</dbReference>
<dbReference type="EMBL" id="DRBS01000301">
    <property type="protein sequence ID" value="HDD44795.1"/>
    <property type="molecule type" value="Genomic_DNA"/>
</dbReference>
<feature type="domain" description="Histidine kinase" evidence="16">
    <location>
        <begin position="265"/>
        <end position="477"/>
    </location>
</feature>
<dbReference type="InterPro" id="IPR013767">
    <property type="entry name" value="PAS_fold"/>
</dbReference>
<dbReference type="PRINTS" id="PR00344">
    <property type="entry name" value="BCTRLSENSOR"/>
</dbReference>
<dbReference type="SUPFAM" id="SSF55874">
    <property type="entry name" value="ATPase domain of HSP90 chaperone/DNA topoisomerase II/histidine kinase"/>
    <property type="match status" value="1"/>
</dbReference>
<dbReference type="InterPro" id="IPR005467">
    <property type="entry name" value="His_kinase_dom"/>
</dbReference>
<dbReference type="SMART" id="SM00091">
    <property type="entry name" value="PAS"/>
    <property type="match status" value="2"/>
</dbReference>
<evidence type="ECO:0000256" key="10">
    <source>
        <dbReference type="ARBA" id="ARBA00022840"/>
    </source>
</evidence>
<dbReference type="Pfam" id="PF00072">
    <property type="entry name" value="Response_reg"/>
    <property type="match status" value="2"/>
</dbReference>
<dbReference type="SUPFAM" id="SSF47384">
    <property type="entry name" value="Homodimeric domain of signal transducing histidine kinase"/>
    <property type="match status" value="1"/>
</dbReference>
<dbReference type="CDD" id="cd00130">
    <property type="entry name" value="PAS"/>
    <property type="match status" value="2"/>
</dbReference>
<evidence type="ECO:0000256" key="8">
    <source>
        <dbReference type="ARBA" id="ARBA00022741"/>
    </source>
</evidence>
<feature type="domain" description="PAS" evidence="18">
    <location>
        <begin position="143"/>
        <end position="193"/>
    </location>
</feature>
<evidence type="ECO:0000256" key="5">
    <source>
        <dbReference type="ARBA" id="ARBA00022553"/>
    </source>
</evidence>
<dbReference type="GO" id="GO:0005886">
    <property type="term" value="C:plasma membrane"/>
    <property type="evidence" value="ECO:0007669"/>
    <property type="project" value="UniProtKB-SubCell"/>
</dbReference>
<dbReference type="CDD" id="cd17546">
    <property type="entry name" value="REC_hyHK_CKI1_RcsC-like"/>
    <property type="match status" value="1"/>
</dbReference>
<dbReference type="InterPro" id="IPR035965">
    <property type="entry name" value="PAS-like_dom_sf"/>
</dbReference>
<dbReference type="SUPFAM" id="SSF47226">
    <property type="entry name" value="Histidine-containing phosphotransfer domain, HPT domain"/>
    <property type="match status" value="1"/>
</dbReference>
<dbReference type="FunFam" id="1.10.287.130:FF:000004">
    <property type="entry name" value="Ethylene receptor 1"/>
    <property type="match status" value="1"/>
</dbReference>
<evidence type="ECO:0000256" key="11">
    <source>
        <dbReference type="ARBA" id="ARBA00022989"/>
    </source>
</evidence>
<dbReference type="Pfam" id="PF00512">
    <property type="entry name" value="HisKA"/>
    <property type="match status" value="1"/>
</dbReference>
<reference evidence="20" key="1">
    <citation type="journal article" date="2020" name="mSystems">
        <title>Genome- and Community-Level Interaction Insights into Carbon Utilization and Element Cycling Functions of Hydrothermarchaeota in Hydrothermal Sediment.</title>
        <authorList>
            <person name="Zhou Z."/>
            <person name="Liu Y."/>
            <person name="Xu W."/>
            <person name="Pan J."/>
            <person name="Luo Z.H."/>
            <person name="Li M."/>
        </authorList>
    </citation>
    <scope>NUCLEOTIDE SEQUENCE [LARGE SCALE GENOMIC DNA]</scope>
    <source>
        <strain evidence="20">HyVt-233</strain>
    </source>
</reference>
<dbReference type="CDD" id="cd00082">
    <property type="entry name" value="HisKA"/>
    <property type="match status" value="1"/>
</dbReference>
<keyword evidence="7" id="KW-0812">Transmembrane</keyword>
<dbReference type="SMART" id="SM00388">
    <property type="entry name" value="HisKA"/>
    <property type="match status" value="1"/>
</dbReference>
<dbReference type="InterPro" id="IPR008207">
    <property type="entry name" value="Sig_transdc_His_kin_Hpt_dom"/>
</dbReference>
<evidence type="ECO:0000256" key="7">
    <source>
        <dbReference type="ARBA" id="ARBA00022692"/>
    </source>
</evidence>
<feature type="modified residue" description="4-aspartylphosphate" evidence="15">
    <location>
        <position position="775"/>
    </location>
</feature>
<dbReference type="GO" id="GO:0005524">
    <property type="term" value="F:ATP binding"/>
    <property type="evidence" value="ECO:0007669"/>
    <property type="project" value="UniProtKB-KW"/>
</dbReference>
<keyword evidence="6" id="KW-0808">Transferase</keyword>
<dbReference type="InterPro" id="IPR001610">
    <property type="entry name" value="PAC"/>
</dbReference>
<evidence type="ECO:0000313" key="20">
    <source>
        <dbReference type="EMBL" id="HDD44795.1"/>
    </source>
</evidence>
<evidence type="ECO:0000256" key="2">
    <source>
        <dbReference type="ARBA" id="ARBA00004651"/>
    </source>
</evidence>
<evidence type="ECO:0000256" key="9">
    <source>
        <dbReference type="ARBA" id="ARBA00022777"/>
    </source>
</evidence>
<gene>
    <name evidence="20" type="ORF">ENG63_08065</name>
</gene>
<evidence type="ECO:0000259" key="18">
    <source>
        <dbReference type="PROSITE" id="PS50112"/>
    </source>
</evidence>
<dbReference type="SMART" id="SM00387">
    <property type="entry name" value="HATPase_c"/>
    <property type="match status" value="1"/>
</dbReference>
<dbReference type="InterPro" id="IPR036890">
    <property type="entry name" value="HATPase_C_sf"/>
</dbReference>
<dbReference type="InterPro" id="IPR036641">
    <property type="entry name" value="HPT_dom_sf"/>
</dbReference>
<dbReference type="InterPro" id="IPR000014">
    <property type="entry name" value="PAS"/>
</dbReference>
<dbReference type="InterPro" id="IPR003594">
    <property type="entry name" value="HATPase_dom"/>
</dbReference>
<evidence type="ECO:0000256" key="15">
    <source>
        <dbReference type="PROSITE-ProRule" id="PRU00169"/>
    </source>
</evidence>
<dbReference type="Pfam" id="PF02518">
    <property type="entry name" value="HATPase_c"/>
    <property type="match status" value="1"/>
</dbReference>
<dbReference type="Gene3D" id="3.40.50.2300">
    <property type="match status" value="3"/>
</dbReference>
<dbReference type="InterPro" id="IPR004358">
    <property type="entry name" value="Sig_transdc_His_kin-like_C"/>
</dbReference>
<feature type="modified residue" description="Phosphohistidine" evidence="14">
    <location>
        <position position="885"/>
    </location>
</feature>
<dbReference type="InterPro" id="IPR011006">
    <property type="entry name" value="CheY-like_superfamily"/>
</dbReference>
<dbReference type="GO" id="GO:0000155">
    <property type="term" value="F:phosphorelay sensor kinase activity"/>
    <property type="evidence" value="ECO:0007669"/>
    <property type="project" value="InterPro"/>
</dbReference>
<evidence type="ECO:0000256" key="14">
    <source>
        <dbReference type="PROSITE-ProRule" id="PRU00110"/>
    </source>
</evidence>
<dbReference type="EC" id="2.7.13.3" evidence="3"/>
<dbReference type="InterPro" id="IPR001789">
    <property type="entry name" value="Sig_transdc_resp-reg_receiver"/>
</dbReference>
<dbReference type="Gene3D" id="3.30.565.10">
    <property type="entry name" value="Histidine kinase-like ATPase, C-terminal domain"/>
    <property type="match status" value="1"/>
</dbReference>
<proteinExistence type="predicted"/>
<keyword evidence="4" id="KW-1003">Cell membrane</keyword>
<comment type="caution">
    <text evidence="20">The sequence shown here is derived from an EMBL/GenBank/DDBJ whole genome shotgun (WGS) entry which is preliminary data.</text>
</comment>
<dbReference type="FunFam" id="3.30.565.10:FF:000006">
    <property type="entry name" value="Sensor histidine kinase WalK"/>
    <property type="match status" value="1"/>
</dbReference>
<keyword evidence="10" id="KW-0067">ATP-binding</keyword>
<keyword evidence="11" id="KW-1133">Transmembrane helix</keyword>
<feature type="domain" description="Response regulatory" evidence="17">
    <location>
        <begin position="488"/>
        <end position="599"/>
    </location>
</feature>
<evidence type="ECO:0000259" key="17">
    <source>
        <dbReference type="PROSITE" id="PS50110"/>
    </source>
</evidence>
<evidence type="ECO:0000259" key="19">
    <source>
        <dbReference type="PROSITE" id="PS50894"/>
    </source>
</evidence>
<dbReference type="Pfam" id="PF13188">
    <property type="entry name" value="PAS_8"/>
    <property type="match status" value="1"/>
</dbReference>
<dbReference type="NCBIfam" id="TIGR00229">
    <property type="entry name" value="sensory_box"/>
    <property type="match status" value="2"/>
</dbReference>
<evidence type="ECO:0000256" key="1">
    <source>
        <dbReference type="ARBA" id="ARBA00000085"/>
    </source>
</evidence>
<dbReference type="SUPFAM" id="SSF55785">
    <property type="entry name" value="PYP-like sensor domain (PAS domain)"/>
    <property type="match status" value="2"/>
</dbReference>
<evidence type="ECO:0000256" key="6">
    <source>
        <dbReference type="ARBA" id="ARBA00022679"/>
    </source>
</evidence>
<dbReference type="InterPro" id="IPR036097">
    <property type="entry name" value="HisK_dim/P_sf"/>
</dbReference>
<dbReference type="GO" id="GO:0006355">
    <property type="term" value="P:regulation of DNA-templated transcription"/>
    <property type="evidence" value="ECO:0007669"/>
    <property type="project" value="InterPro"/>
</dbReference>
<dbReference type="PANTHER" id="PTHR45339">
    <property type="entry name" value="HYBRID SIGNAL TRANSDUCTION HISTIDINE KINASE J"/>
    <property type="match status" value="1"/>
</dbReference>
<keyword evidence="13" id="KW-0472">Membrane</keyword>
<dbReference type="Gene3D" id="1.10.287.130">
    <property type="match status" value="1"/>
</dbReference>
<dbReference type="PROSITE" id="PS50109">
    <property type="entry name" value="HIS_KIN"/>
    <property type="match status" value="1"/>
</dbReference>
<comment type="caution">
    <text evidence="15">Lacks conserved residue(s) required for the propagation of feature annotation.</text>
</comment>
<dbReference type="AlphaFoldDB" id="A0A7C0U3N8"/>
<evidence type="ECO:0000256" key="13">
    <source>
        <dbReference type="ARBA" id="ARBA00023136"/>
    </source>
</evidence>
<dbReference type="Gene3D" id="3.30.450.20">
    <property type="entry name" value="PAS domain"/>
    <property type="match status" value="2"/>
</dbReference>
<keyword evidence="8" id="KW-0547">Nucleotide-binding</keyword>
<evidence type="ECO:0000256" key="3">
    <source>
        <dbReference type="ARBA" id="ARBA00012438"/>
    </source>
</evidence>
<accession>A0A7C0U3N8</accession>
<organism evidence="20">
    <name type="scientific">Desulfofervidus auxilii</name>
    <dbReference type="NCBI Taxonomy" id="1621989"/>
    <lineage>
        <taxon>Bacteria</taxon>
        <taxon>Pseudomonadati</taxon>
        <taxon>Thermodesulfobacteriota</taxon>
        <taxon>Candidatus Desulfofervidia</taxon>
        <taxon>Candidatus Desulfofervidales</taxon>
        <taxon>Candidatus Desulfofervidaceae</taxon>
        <taxon>Candidatus Desulfofervidus</taxon>
    </lineage>
</organism>
<dbReference type="PROSITE" id="PS50112">
    <property type="entry name" value="PAS"/>
    <property type="match status" value="2"/>
</dbReference>
<dbReference type="PROSITE" id="PS50110">
    <property type="entry name" value="RESPONSE_REGULATORY"/>
    <property type="match status" value="3"/>
</dbReference>
<feature type="domain" description="Response regulatory" evidence="17">
    <location>
        <begin position="604"/>
        <end position="719"/>
    </location>
</feature>
<dbReference type="InterPro" id="IPR003661">
    <property type="entry name" value="HisK_dim/P_dom"/>
</dbReference>
<dbReference type="Gene3D" id="1.20.120.160">
    <property type="entry name" value="HPT domain"/>
    <property type="match status" value="1"/>
</dbReference>
<evidence type="ECO:0000256" key="12">
    <source>
        <dbReference type="ARBA" id="ARBA00023012"/>
    </source>
</evidence>
<dbReference type="PROSITE" id="PS50894">
    <property type="entry name" value="HPT"/>
    <property type="match status" value="1"/>
</dbReference>